<reference evidence="1 2" key="1">
    <citation type="submission" date="2019-01" db="EMBL/GenBank/DDBJ databases">
        <title>Sphingomonas mucosissima sp. nov. and Sphingomonas desiccabilis sp. nov., from biological soil crusts in the Colorado Plateau, USA.</title>
        <authorList>
            <person name="Zhu D."/>
        </authorList>
    </citation>
    <scope>NUCLEOTIDE SEQUENCE [LARGE SCALE GENOMIC DNA]</scope>
    <source>
        <strain evidence="1 2">CP1D</strain>
    </source>
</reference>
<accession>A0A4Q2IWM4</accession>
<comment type="caution">
    <text evidence="1">The sequence shown here is derived from an EMBL/GenBank/DDBJ whole genome shotgun (WGS) entry which is preliminary data.</text>
</comment>
<gene>
    <name evidence="1" type="ORF">EO081_05035</name>
</gene>
<dbReference type="InterPro" id="IPR046736">
    <property type="entry name" value="DUF6628"/>
</dbReference>
<keyword evidence="2" id="KW-1185">Reference proteome</keyword>
<evidence type="ECO:0000313" key="1">
    <source>
        <dbReference type="EMBL" id="RXZ35015.1"/>
    </source>
</evidence>
<organism evidence="1 2">
    <name type="scientific">Sphingomonas desiccabilis</name>
    <dbReference type="NCBI Taxonomy" id="429134"/>
    <lineage>
        <taxon>Bacteria</taxon>
        <taxon>Pseudomonadati</taxon>
        <taxon>Pseudomonadota</taxon>
        <taxon>Alphaproteobacteria</taxon>
        <taxon>Sphingomonadales</taxon>
        <taxon>Sphingomonadaceae</taxon>
        <taxon>Sphingomonas</taxon>
    </lineage>
</organism>
<proteinExistence type="predicted"/>
<dbReference type="Proteomes" id="UP000292347">
    <property type="component" value="Unassembled WGS sequence"/>
</dbReference>
<protein>
    <submittedName>
        <fullName evidence="1">Uncharacterized protein</fullName>
    </submittedName>
</protein>
<dbReference type="EMBL" id="SDPT01000001">
    <property type="protein sequence ID" value="RXZ35015.1"/>
    <property type="molecule type" value="Genomic_DNA"/>
</dbReference>
<dbReference type="Pfam" id="PF20333">
    <property type="entry name" value="DUF6628"/>
    <property type="match status" value="1"/>
</dbReference>
<dbReference type="AlphaFoldDB" id="A0A4Q2IWM4"/>
<dbReference type="RefSeq" id="WP_129340795.1">
    <property type="nucleotide sequence ID" value="NZ_JACIDD010000001.1"/>
</dbReference>
<sequence length="145" mass="15680">MTTAQPLLHSLSEMLPHGWPSHEDRLLLLYGIRRTGANGLHDAAAAHAYMTAFGREFRRPLLLLRALMAEVSKTSANPIQIAPCCCPRMTAGEAALVDVLGSVEAQPERAELLLRDLLGVRHAGGLVATAHLLALAFRDGGRRLD</sequence>
<evidence type="ECO:0000313" key="2">
    <source>
        <dbReference type="Proteomes" id="UP000292347"/>
    </source>
</evidence>
<name>A0A4Q2IWM4_9SPHN</name>
<dbReference type="OrthoDB" id="7410293at2"/>